<dbReference type="InterPro" id="IPR058612">
    <property type="entry name" value="Ig_SMCHD1_2nd"/>
</dbReference>
<organism evidence="3 4">
    <name type="scientific">Dinothrombium tinctorium</name>
    <dbReference type="NCBI Taxonomy" id="1965070"/>
    <lineage>
        <taxon>Eukaryota</taxon>
        <taxon>Metazoa</taxon>
        <taxon>Ecdysozoa</taxon>
        <taxon>Arthropoda</taxon>
        <taxon>Chelicerata</taxon>
        <taxon>Arachnida</taxon>
        <taxon>Acari</taxon>
        <taxon>Acariformes</taxon>
        <taxon>Trombidiformes</taxon>
        <taxon>Prostigmata</taxon>
        <taxon>Anystina</taxon>
        <taxon>Parasitengona</taxon>
        <taxon>Trombidioidea</taxon>
        <taxon>Trombidiidae</taxon>
        <taxon>Dinothrombium</taxon>
    </lineage>
</organism>
<keyword evidence="1" id="KW-0175">Coiled coil</keyword>
<feature type="coiled-coil region" evidence="1">
    <location>
        <begin position="1150"/>
        <end position="1184"/>
    </location>
</feature>
<dbReference type="InterPro" id="IPR058614">
    <property type="entry name" value="Ig_SMCHD1_5th"/>
</dbReference>
<dbReference type="PANTHER" id="PTHR22640">
    <property type="entry name" value="STRUCTURAL MAINTENANCE OF CHROMOSOMES FLEXIBLE HINGE DOMAIN-CONTAINING PROTEIN 1"/>
    <property type="match status" value="1"/>
</dbReference>
<dbReference type="GO" id="GO:0005694">
    <property type="term" value="C:chromosome"/>
    <property type="evidence" value="ECO:0007669"/>
    <property type="project" value="InterPro"/>
</dbReference>
<dbReference type="EMBL" id="NCKU01000049">
    <property type="protein sequence ID" value="RWS17657.1"/>
    <property type="molecule type" value="Genomic_DNA"/>
</dbReference>
<evidence type="ECO:0000259" key="2">
    <source>
        <dbReference type="SMART" id="SM00968"/>
    </source>
</evidence>
<dbReference type="Pfam" id="PF26194">
    <property type="entry name" value="Ig_SMCHD1_1st"/>
    <property type="match status" value="1"/>
</dbReference>
<dbReference type="Proteomes" id="UP000285301">
    <property type="component" value="Unassembled WGS sequence"/>
</dbReference>
<accession>A0A3S4RLH2</accession>
<evidence type="ECO:0000256" key="1">
    <source>
        <dbReference type="SAM" id="Coils"/>
    </source>
</evidence>
<reference evidence="3 4" key="1">
    <citation type="journal article" date="2018" name="Gigascience">
        <title>Genomes of trombidid mites reveal novel predicted allergens and laterally-transferred genes associated with secondary metabolism.</title>
        <authorList>
            <person name="Dong X."/>
            <person name="Chaisiri K."/>
            <person name="Xia D."/>
            <person name="Armstrong S.D."/>
            <person name="Fang Y."/>
            <person name="Donnelly M.J."/>
            <person name="Kadowaki T."/>
            <person name="McGarry J.W."/>
            <person name="Darby A.C."/>
            <person name="Makepeace B.L."/>
        </authorList>
    </citation>
    <scope>NUCLEOTIDE SEQUENCE [LARGE SCALE GENOMIC DNA]</scope>
    <source>
        <strain evidence="3">UoL-WK</strain>
    </source>
</reference>
<evidence type="ECO:0000313" key="3">
    <source>
        <dbReference type="EMBL" id="RWS17657.1"/>
    </source>
</evidence>
<dbReference type="GO" id="GO:0005524">
    <property type="term" value="F:ATP binding"/>
    <property type="evidence" value="ECO:0007669"/>
    <property type="project" value="InterPro"/>
</dbReference>
<dbReference type="InterPro" id="IPR058611">
    <property type="entry name" value="Ig_SMCHD1_1st"/>
</dbReference>
<feature type="domain" description="SMC hinge" evidence="2">
    <location>
        <begin position="1249"/>
        <end position="1378"/>
    </location>
</feature>
<proteinExistence type="predicted"/>
<dbReference type="InterPro" id="IPR010935">
    <property type="entry name" value="SMC_hinge"/>
</dbReference>
<dbReference type="GO" id="GO:0051276">
    <property type="term" value="P:chromosome organization"/>
    <property type="evidence" value="ECO:0007669"/>
    <property type="project" value="InterPro"/>
</dbReference>
<dbReference type="InterPro" id="IPR038892">
    <property type="entry name" value="SMCHD1"/>
</dbReference>
<dbReference type="PANTHER" id="PTHR22640:SF2">
    <property type="entry name" value="STRUCTURAL MAINTENANCE OF CHROMOSOMES FLEXIBLE HINGE DOMAIN-CONTAINING PROTEIN 1"/>
    <property type="match status" value="1"/>
</dbReference>
<dbReference type="InterPro" id="IPR058616">
    <property type="entry name" value="Ig_SMCHD1_8th"/>
</dbReference>
<dbReference type="Gene3D" id="1.20.1060.20">
    <property type="match status" value="1"/>
</dbReference>
<dbReference type="Pfam" id="PF06470">
    <property type="entry name" value="SMC_hinge"/>
    <property type="match status" value="1"/>
</dbReference>
<dbReference type="Pfam" id="PF26201">
    <property type="entry name" value="Ig_SMCHD1_7th"/>
    <property type="match status" value="1"/>
</dbReference>
<dbReference type="GO" id="GO:0006302">
    <property type="term" value="P:double-strand break repair"/>
    <property type="evidence" value="ECO:0007669"/>
    <property type="project" value="InterPro"/>
</dbReference>
<protein>
    <submittedName>
        <fullName evidence="3">Structural maintenance of chromosomes flexible hinge domain-containing protein 1-like protein</fullName>
    </submittedName>
</protein>
<dbReference type="InterPro" id="IPR058617">
    <property type="entry name" value="Ig_SMCHD1_7th"/>
</dbReference>
<dbReference type="Gene3D" id="3.30.70.1620">
    <property type="match status" value="1"/>
</dbReference>
<dbReference type="Pfam" id="PF26195">
    <property type="entry name" value="Ig_SMCHD1_2nd"/>
    <property type="match status" value="1"/>
</dbReference>
<sequence length="1487" mass="167309">MENAPASPQMPEPPRRMSFTQRLVGNSKELFSGFYSSQETDDQLYGHGFNDQAEEFIPAFVANNRRRNSSVSSEEGIEAITRRTRQNSLTDRIAGLQLMRKPTDKFEGFATTISSCIDDQKMSSRSSTVSLRSSLTSPSAKIDDRSPESLQIVWPQNEPVIDGMALKAGTRLGTIQVDVVDKSGESLCGKLSTTAKKQIPLFVNLTLQRHDPGSQPVNVYSVNASYGKWKYRFKSVEASSFSKYLGKYTLTLQSYFQNAKSEMETTFGDKKLPSTTIYFKVIGSDIQKFVIKTDGFNLIQRIGVPFNIPLEFTDKFGNAIKVDRLYSAEIKCKEELDIKYDSCSIKDDLLILKKVVATAKMPSEKGKEYSIQIRLPEINTSWVTFKIRFKPGRPAKLEIFPKENQVSTIENGTLPKFGALIYDNYDNIVTHLVEDNLAIACTFYTISENKGIGKALPGSYSLDFVTGPDGKECSLKGSPSAIRLKELSGETREEEIIAQFSIKNFEVPIVERRLKVVASCKPSAMKLFCFSEFDENLVVEISSYVEWTVGAVIKNIHLKIYDDTGQEIRKPNLSQSNVKLSWASFADLSKVDLKNGYLPDIRVSHSVEQIVNYNVNLIFISPDNAVQQQSVLEYSFKIQPRPGPLAMLKVTMPLVTKIPAGSSLSSDIEVLLADKFSNGVSGITELSCLKLKIKCDSAEVDEKLLKKELGLKEGVILVKNLKFIDTKLGMHNLSFEYENLQETSSVEVVPGPPKKLKWEFNTQWDGQIITAHRNSFLDISLQLYDDFGNICPVEHAKVQLGIDKHLELRPECQTIVTNEMGKAIVGIKKFNVVNDKEAAECVLNLCKSKCYGKFDLLARANCEGKWITSSPVKLHLLCDRTIAVKFSISYTGELESTAGGDFPEFAVSLLAEDGNTIKDASLNQLTMNVTSEKLSIKEIISPIQFIAGIFTLKVKNAPPCAGEYEIQFFFNDVVENSERTLSSEVLKFIVHPDVPVLFAPLNPPLSRIYGANSADVEKRVLVSELKFILFDKFNNQVEDDNINGNLTVEIVNKMEMSKIEPSSGDTNGEISVNGSDTIVTPLFEGGERVLSFVIKAGTTFIKSIVLQEKTNGTDGFTYFLRFTPEFDSLKVDSFALPFTFINEVEKKKEVSHLEKKLKKLLCDIKKIKDEIKERKRREQSLLETQNITQEKINELSKSLEQIGCVVSNYDDLEETIENKCKSLDLLKEKDEQRRQNFVKCSLPSVPEETGILGRIGLLAVIEDEQEAQVLSWHMQGDMECIVTIDTDKAKELNQRFKGTQQLLPLDGIFKGSIPRDWNGALPHQKIHQFLSFKPTGNPVFARCRLQFLKEPAHCQAVFGSLLGDTLIIDTIDDALTYRQNVVKYSPCPTILTRNGDRLRNNGKFGGTNRMPATVRYIFGLAPNKEITKCEKQVQYLKELREFFKCDSKRKQIIHHIEKFVKYGLNRKRRLSSSLESPQNDNCEKRRK</sequence>
<gene>
    <name evidence="3" type="ORF">B4U79_15531</name>
</gene>
<dbReference type="SUPFAM" id="SSF75553">
    <property type="entry name" value="Smc hinge domain"/>
    <property type="match status" value="1"/>
</dbReference>
<dbReference type="Pfam" id="PF26197">
    <property type="entry name" value="Ig_SMCHD1_5th"/>
    <property type="match status" value="1"/>
</dbReference>
<dbReference type="Pfam" id="PF26199">
    <property type="entry name" value="Ig_SMCHD1_8th"/>
    <property type="match status" value="1"/>
</dbReference>
<dbReference type="SMART" id="SM00968">
    <property type="entry name" value="SMC_hinge"/>
    <property type="match status" value="1"/>
</dbReference>
<keyword evidence="4" id="KW-1185">Reference proteome</keyword>
<evidence type="ECO:0000313" key="4">
    <source>
        <dbReference type="Proteomes" id="UP000285301"/>
    </source>
</evidence>
<name>A0A3S4RLH2_9ACAR</name>
<dbReference type="OrthoDB" id="6513515at2759"/>
<comment type="caution">
    <text evidence="3">The sequence shown here is derived from an EMBL/GenBank/DDBJ whole genome shotgun (WGS) entry which is preliminary data.</text>
</comment>
<dbReference type="InterPro" id="IPR036277">
    <property type="entry name" value="SMC_hinge_sf"/>
</dbReference>